<dbReference type="PATRIC" id="fig|536227.13.peg.540"/>
<dbReference type="PIRSF" id="PIRSF032522">
    <property type="entry name" value="TcaA"/>
    <property type="match status" value="1"/>
</dbReference>
<feature type="domain" description="Zinc-ribbon" evidence="13">
    <location>
        <begin position="3"/>
        <end position="25"/>
    </location>
</feature>
<evidence type="ECO:0000256" key="12">
    <source>
        <dbReference type="SAM" id="Phobius"/>
    </source>
</evidence>
<dbReference type="AlphaFoldDB" id="C6Q0A1"/>
<dbReference type="eggNOG" id="COG4640">
    <property type="taxonomic scope" value="Bacteria"/>
</dbReference>
<dbReference type="InterPro" id="IPR054528">
    <property type="entry name" value="TcaA_5th"/>
</dbReference>
<feature type="domain" description="TcaA second" evidence="14">
    <location>
        <begin position="98"/>
        <end position="199"/>
    </location>
</feature>
<dbReference type="InterPro" id="IPR023599">
    <property type="entry name" value="Mem_prot_TcaA"/>
</dbReference>
<evidence type="ECO:0000256" key="5">
    <source>
        <dbReference type="ARBA" id="ARBA00022692"/>
    </source>
</evidence>
<keyword evidence="7" id="KW-0863">Zinc-finger</keyword>
<dbReference type="InterPro" id="IPR026870">
    <property type="entry name" value="Zinc_ribbon_dom"/>
</dbReference>
<evidence type="ECO:0000256" key="7">
    <source>
        <dbReference type="ARBA" id="ARBA00022771"/>
    </source>
</evidence>
<keyword evidence="18" id="KW-1185">Reference proteome</keyword>
<evidence type="ECO:0000259" key="15">
    <source>
        <dbReference type="Pfam" id="PF22819"/>
    </source>
</evidence>
<dbReference type="Pfam" id="PF22819">
    <property type="entry name" value="TcaA_5th"/>
    <property type="match status" value="1"/>
</dbReference>
<evidence type="ECO:0000259" key="16">
    <source>
        <dbReference type="Pfam" id="PF22820"/>
    </source>
</evidence>
<organism evidence="17 18">
    <name type="scientific">Clostridium carboxidivorans P7</name>
    <dbReference type="NCBI Taxonomy" id="536227"/>
    <lineage>
        <taxon>Bacteria</taxon>
        <taxon>Bacillati</taxon>
        <taxon>Bacillota</taxon>
        <taxon>Clostridia</taxon>
        <taxon>Eubacteriales</taxon>
        <taxon>Clostridiaceae</taxon>
        <taxon>Clostridium</taxon>
    </lineage>
</organism>
<keyword evidence="4" id="KW-1003">Cell membrane</keyword>
<dbReference type="OrthoDB" id="1714200at2"/>
<dbReference type="RefSeq" id="WP_007063353.1">
    <property type="nucleotide sequence ID" value="NZ_ACVI01000110.1"/>
</dbReference>
<dbReference type="Pfam" id="PF22820">
    <property type="entry name" value="TcaA_3rd_4th"/>
    <property type="match status" value="1"/>
</dbReference>
<dbReference type="GO" id="GO:0046677">
    <property type="term" value="P:response to antibiotic"/>
    <property type="evidence" value="ECO:0007669"/>
    <property type="project" value="UniProtKB-KW"/>
</dbReference>
<dbReference type="Pfam" id="PF22813">
    <property type="entry name" value="TcaA_2nd"/>
    <property type="match status" value="1"/>
</dbReference>
<dbReference type="PANTHER" id="PTHR40038">
    <property type="entry name" value="MEMBRANE-ASSOCIATED PROTEIN TCAA"/>
    <property type="match status" value="1"/>
</dbReference>
<protein>
    <recommendedName>
        <fullName evidence="3">Membrane-associated protein TcaA</fullName>
    </recommendedName>
</protein>
<evidence type="ECO:0000256" key="9">
    <source>
        <dbReference type="ARBA" id="ARBA00022989"/>
    </source>
</evidence>
<dbReference type="Proteomes" id="UP000004198">
    <property type="component" value="Unassembled WGS sequence"/>
</dbReference>
<comment type="similarity">
    <text evidence="2">Belongs to the TcaA family.</text>
</comment>
<dbReference type="GO" id="GO:0008270">
    <property type="term" value="F:zinc ion binding"/>
    <property type="evidence" value="ECO:0007669"/>
    <property type="project" value="UniProtKB-KW"/>
</dbReference>
<dbReference type="STRING" id="536227.Ccar_02550"/>
<dbReference type="InterPro" id="IPR054529">
    <property type="entry name" value="TcaA_2nd"/>
</dbReference>
<evidence type="ECO:0000313" key="17">
    <source>
        <dbReference type="EMBL" id="EET85083.1"/>
    </source>
</evidence>
<keyword evidence="5 12" id="KW-0812">Transmembrane</keyword>
<keyword evidence="10 12" id="KW-0472">Membrane</keyword>
<gene>
    <name evidence="17" type="ORF">CcarbDRAFT_4468</name>
</gene>
<evidence type="ECO:0000256" key="6">
    <source>
        <dbReference type="ARBA" id="ARBA00022723"/>
    </source>
</evidence>
<dbReference type="InterPro" id="IPR054530">
    <property type="entry name" value="TcaA_4th"/>
</dbReference>
<dbReference type="EMBL" id="ACVI01000110">
    <property type="protein sequence ID" value="EET85083.1"/>
    <property type="molecule type" value="Genomic_DNA"/>
</dbReference>
<feature type="domain" description="TcaA 4th" evidence="16">
    <location>
        <begin position="279"/>
        <end position="348"/>
    </location>
</feature>
<evidence type="ECO:0000256" key="11">
    <source>
        <dbReference type="ARBA" id="ARBA00023251"/>
    </source>
</evidence>
<comment type="subcellular location">
    <subcellularLocation>
        <location evidence="1">Cell membrane</location>
        <topology evidence="1">Single-pass membrane protein</topology>
    </subcellularLocation>
</comment>
<feature type="transmembrane region" description="Helical" evidence="12">
    <location>
        <begin position="73"/>
        <end position="92"/>
    </location>
</feature>
<keyword evidence="6" id="KW-0479">Metal-binding</keyword>
<evidence type="ECO:0000259" key="13">
    <source>
        <dbReference type="Pfam" id="PF13240"/>
    </source>
</evidence>
<dbReference type="Pfam" id="PF13240">
    <property type="entry name" value="Zn_Ribbon_1"/>
    <property type="match status" value="1"/>
</dbReference>
<dbReference type="InterPro" id="IPR018247">
    <property type="entry name" value="EF_Hand_1_Ca_BS"/>
</dbReference>
<evidence type="ECO:0000259" key="14">
    <source>
        <dbReference type="Pfam" id="PF22813"/>
    </source>
</evidence>
<dbReference type="PROSITE" id="PS00018">
    <property type="entry name" value="EF_HAND_1"/>
    <property type="match status" value="1"/>
</dbReference>
<keyword evidence="8" id="KW-0862">Zinc</keyword>
<comment type="caution">
    <text evidence="17">The sequence shown here is derived from an EMBL/GenBank/DDBJ whole genome shotgun (WGS) entry which is preliminary data.</text>
</comment>
<evidence type="ECO:0000256" key="3">
    <source>
        <dbReference type="ARBA" id="ARBA00017896"/>
    </source>
</evidence>
<evidence type="ECO:0000256" key="1">
    <source>
        <dbReference type="ARBA" id="ARBA00004162"/>
    </source>
</evidence>
<dbReference type="KEGG" id="cck:Ccar_02550"/>
<evidence type="ECO:0000256" key="10">
    <source>
        <dbReference type="ARBA" id="ARBA00023136"/>
    </source>
</evidence>
<keyword evidence="9 12" id="KW-1133">Transmembrane helix</keyword>
<name>C6Q0A1_9CLOT</name>
<reference evidence="17 18" key="1">
    <citation type="submission" date="2009-06" db="EMBL/GenBank/DDBJ databases">
        <title>The draft genome of Clostridium carboxidivorans P7.</title>
        <authorList>
            <consortium name="US DOE Joint Genome Institute (JGI-PGF)"/>
            <person name="Lucas S."/>
            <person name="Copeland A."/>
            <person name="Lapidus A."/>
            <person name="Glavina del Rio T."/>
            <person name="Tice H."/>
            <person name="Bruce D."/>
            <person name="Goodwin L."/>
            <person name="Pitluck S."/>
            <person name="Larimer F."/>
            <person name="Land M.L."/>
            <person name="Hauser L."/>
            <person name="Hemme C.L."/>
        </authorList>
    </citation>
    <scope>NUCLEOTIDE SEQUENCE [LARGE SCALE GENOMIC DNA]</scope>
    <source>
        <strain evidence="17 18">P7</strain>
    </source>
</reference>
<evidence type="ECO:0000313" key="18">
    <source>
        <dbReference type="Proteomes" id="UP000004198"/>
    </source>
</evidence>
<evidence type="ECO:0000256" key="4">
    <source>
        <dbReference type="ARBA" id="ARBA00022475"/>
    </source>
</evidence>
<evidence type="ECO:0000256" key="8">
    <source>
        <dbReference type="ARBA" id="ARBA00022833"/>
    </source>
</evidence>
<sequence length="477" mass="53619">MSFCRKCGEKLEEGQKFCAKCGTELNENQDKLDEKIADNDEYMDEDDYNYNNEIIVPTNNERRNFGSSMKTRIGIVIASIVVVLLIGLYAIGNLMSNPSKVVARFENAVASGNKGDLVSTLYCDDNRLEINDKTVVPLLTYFKDNPSYLNTVVNGLKKDAANASQTKALTGMNGSGRSVLTLAYAGKKFLFFPNYKIAIKPGFIQVKTSIKDVVFSLNGTEIGKSDSDNFSKEFGPFIPGKYTILANYKGKYTSLSDPHDINFMDGSSDKVNIETFTNLNYVKVKSDYPDAKIFVNGKDTGTKVADAGNFGPLDNNTKIYGVITKDGKMLKSNEETVDQGDKDVYLNFAQAESLIRNQENQVHNLVYWYTYYFTRAVNTNSFYMLEDLLYPGSQIYDEQKGYIPDTYGKGIKEEIMSFNLLSYKLSDDNKSGTVNTEEVYNIYQNGSSSIKTFKYTYTFKYNEAKNGYQMQSIQATK</sequence>
<proteinExistence type="inferred from homology"/>
<evidence type="ECO:0000256" key="2">
    <source>
        <dbReference type="ARBA" id="ARBA00006334"/>
    </source>
</evidence>
<dbReference type="PANTHER" id="PTHR40038:SF1">
    <property type="entry name" value="MEMBRANE-ASSOCIATED PROTEIN TCAA"/>
    <property type="match status" value="1"/>
</dbReference>
<dbReference type="GO" id="GO:0005886">
    <property type="term" value="C:plasma membrane"/>
    <property type="evidence" value="ECO:0007669"/>
    <property type="project" value="UniProtKB-SubCell"/>
</dbReference>
<keyword evidence="11" id="KW-0046">Antibiotic resistance</keyword>
<accession>C6Q0A1</accession>
<feature type="domain" description="TcaA protein NTF2-like" evidence="15">
    <location>
        <begin position="359"/>
        <end position="473"/>
    </location>
</feature>